<accession>A0A2S2KTL5</accession>
<dbReference type="AlphaFoldDB" id="A0A2S2KTL5"/>
<sequence>MVVLQVLGQFYKIKTILLTILVSITKHYEFFYLLYVETISAMNPIPLTIAVPYKAPFFLSFL</sequence>
<reference evidence="1 2" key="1">
    <citation type="submission" date="2018-05" db="EMBL/GenBank/DDBJ databases">
        <title>genome sequencing of Nitrosopumilus sp. NM25.</title>
        <authorList>
            <person name="Mori K."/>
            <person name="Nakagawa T."/>
        </authorList>
    </citation>
    <scope>NUCLEOTIDE SEQUENCE [LARGE SCALE GENOMIC DNA]</scope>
    <source>
        <strain evidence="1 2">NM25</strain>
    </source>
</reference>
<gene>
    <name evidence="1" type="ORF">NZNM25_17600</name>
</gene>
<name>A0A2S2KTL5_9ARCH</name>
<organism evidence="1 2">
    <name type="scientific">Nitrosopumilus zosterae</name>
    <dbReference type="NCBI Taxonomy" id="718286"/>
    <lineage>
        <taxon>Archaea</taxon>
        <taxon>Nitrososphaerota</taxon>
        <taxon>Nitrososphaeria</taxon>
        <taxon>Nitrosopumilales</taxon>
        <taxon>Nitrosopumilaceae</taxon>
        <taxon>Nitrosopumilus</taxon>
    </lineage>
</organism>
<evidence type="ECO:0000313" key="2">
    <source>
        <dbReference type="Proteomes" id="UP000245829"/>
    </source>
</evidence>
<proteinExistence type="predicted"/>
<dbReference type="EMBL" id="BGKI01000010">
    <property type="protein sequence ID" value="GBH34969.1"/>
    <property type="molecule type" value="Genomic_DNA"/>
</dbReference>
<evidence type="ECO:0000313" key="1">
    <source>
        <dbReference type="EMBL" id="GBH34969.1"/>
    </source>
</evidence>
<dbReference type="Proteomes" id="UP000245829">
    <property type="component" value="Unassembled WGS sequence"/>
</dbReference>
<keyword evidence="2" id="KW-1185">Reference proteome</keyword>
<protein>
    <submittedName>
        <fullName evidence="1">Uncharacterized protein</fullName>
    </submittedName>
</protein>
<comment type="caution">
    <text evidence="1">The sequence shown here is derived from an EMBL/GenBank/DDBJ whole genome shotgun (WGS) entry which is preliminary data.</text>
</comment>